<protein>
    <recommendedName>
        <fullName evidence="2">DUF6881 domain-containing protein</fullName>
    </recommendedName>
</protein>
<organism evidence="3 4">
    <name type="scientific">Microbacterium kyungheense</name>
    <dbReference type="NCBI Taxonomy" id="1263636"/>
    <lineage>
        <taxon>Bacteria</taxon>
        <taxon>Bacillati</taxon>
        <taxon>Actinomycetota</taxon>
        <taxon>Actinomycetes</taxon>
        <taxon>Micrococcales</taxon>
        <taxon>Microbacteriaceae</taxon>
        <taxon>Microbacterium</taxon>
    </lineage>
</organism>
<comment type="caution">
    <text evidence="3">The sequence shown here is derived from an EMBL/GenBank/DDBJ whole genome shotgun (WGS) entry which is preliminary data.</text>
</comment>
<evidence type="ECO:0000313" key="4">
    <source>
        <dbReference type="Proteomes" id="UP000320235"/>
    </source>
</evidence>
<evidence type="ECO:0000313" key="3">
    <source>
        <dbReference type="EMBL" id="TQM33749.1"/>
    </source>
</evidence>
<dbReference type="AlphaFoldDB" id="A0A543FIR7"/>
<dbReference type="InterPro" id="IPR049248">
    <property type="entry name" value="DUF6881"/>
</dbReference>
<evidence type="ECO:0000256" key="1">
    <source>
        <dbReference type="SAM" id="MobiDB-lite"/>
    </source>
</evidence>
<accession>A0A543FIR7</accession>
<evidence type="ECO:0000259" key="2">
    <source>
        <dbReference type="Pfam" id="PF21812"/>
    </source>
</evidence>
<sequence length="92" mass="10471">MISYLKVVWHHEFDDEPVFLFSEIEDGWEIRKVEKFRDGRSQYAGPEGSTGDTMLSETPMPSPAEIAEDPQFTLETIDTEDFDLEWRGAGGG</sequence>
<feature type="domain" description="DUF6881" evidence="2">
    <location>
        <begin position="3"/>
        <end position="89"/>
    </location>
</feature>
<reference evidence="3 4" key="1">
    <citation type="submission" date="2019-06" db="EMBL/GenBank/DDBJ databases">
        <title>Sequencing the genomes of 1000 actinobacteria strains.</title>
        <authorList>
            <person name="Klenk H.-P."/>
        </authorList>
    </citation>
    <scope>NUCLEOTIDE SEQUENCE [LARGE SCALE GENOMIC DNA]</scope>
    <source>
        <strain evidence="3 4">DSM 105492</strain>
    </source>
</reference>
<dbReference type="Proteomes" id="UP000320235">
    <property type="component" value="Unassembled WGS sequence"/>
</dbReference>
<name>A0A543FIR7_9MICO</name>
<dbReference type="OrthoDB" id="288554at2"/>
<keyword evidence="4" id="KW-1185">Reference proteome</keyword>
<dbReference type="EMBL" id="VFPE01000001">
    <property type="protein sequence ID" value="TQM33749.1"/>
    <property type="molecule type" value="Genomic_DNA"/>
</dbReference>
<dbReference type="Pfam" id="PF21812">
    <property type="entry name" value="DUF6881"/>
    <property type="match status" value="1"/>
</dbReference>
<dbReference type="RefSeq" id="WP_141892294.1">
    <property type="nucleotide sequence ID" value="NZ_BAABLH010000016.1"/>
</dbReference>
<gene>
    <name evidence="3" type="ORF">FB391_0032</name>
</gene>
<proteinExistence type="predicted"/>
<feature type="region of interest" description="Disordered" evidence="1">
    <location>
        <begin position="39"/>
        <end position="58"/>
    </location>
</feature>